<comment type="caution">
    <text evidence="1">The sequence shown here is derived from an EMBL/GenBank/DDBJ whole genome shotgun (WGS) entry which is preliminary data.</text>
</comment>
<organism evidence="1 2">
    <name type="scientific">Tetragenococcus halophilus subsp. halophilus</name>
    <dbReference type="NCBI Taxonomy" id="1513897"/>
    <lineage>
        <taxon>Bacteria</taxon>
        <taxon>Bacillati</taxon>
        <taxon>Bacillota</taxon>
        <taxon>Bacilli</taxon>
        <taxon>Lactobacillales</taxon>
        <taxon>Enterococcaceae</taxon>
        <taxon>Tetragenococcus</taxon>
    </lineage>
</organism>
<keyword evidence="2" id="KW-1185">Reference proteome</keyword>
<dbReference type="AlphaFoldDB" id="A0A2H6CN85"/>
<evidence type="ECO:0000313" key="1">
    <source>
        <dbReference type="EMBL" id="GBD68435.1"/>
    </source>
</evidence>
<protein>
    <submittedName>
        <fullName evidence="1">Uncharacterized protein</fullName>
    </submittedName>
</protein>
<reference evidence="1 2" key="1">
    <citation type="submission" date="2016-05" db="EMBL/GenBank/DDBJ databases">
        <title>Whole genome sequencing of Tetragenococcus halophilus subsp. halophilus NISL 7118.</title>
        <authorList>
            <person name="Shiwa Y."/>
            <person name="Nishimura I."/>
            <person name="Yoshikawa H."/>
            <person name="Koyama Y."/>
            <person name="Oguma T."/>
        </authorList>
    </citation>
    <scope>NUCLEOTIDE SEQUENCE [LARGE SCALE GENOMIC DNA]</scope>
    <source>
        <strain evidence="1 2">NISL 7118</strain>
    </source>
</reference>
<dbReference type="Proteomes" id="UP000236214">
    <property type="component" value="Unassembled WGS sequence"/>
</dbReference>
<dbReference type="EMBL" id="BDEC01000048">
    <property type="protein sequence ID" value="GBD68435.1"/>
    <property type="molecule type" value="Genomic_DNA"/>
</dbReference>
<sequence length="72" mass="8146">MSAKHKKLLFFIGTIVILLVAYFAWKFLAAILAQGTIENYTRSTVPYGFVLMWFFPIVATSTLFLGLARAKK</sequence>
<proteinExistence type="predicted"/>
<name>A0A2H6CN85_TETHA</name>
<dbReference type="RefSeq" id="WP_014123506.1">
    <property type="nucleotide sequence ID" value="NZ_BAABQP010000043.1"/>
</dbReference>
<evidence type="ECO:0000313" key="2">
    <source>
        <dbReference type="Proteomes" id="UP000236214"/>
    </source>
</evidence>
<accession>A0A2H6CN85</accession>
<gene>
    <name evidence="1" type="ORF">TEHN7118_1241</name>
</gene>